<evidence type="ECO:0000256" key="1">
    <source>
        <dbReference type="ARBA" id="ARBA00022630"/>
    </source>
</evidence>
<keyword evidence="1" id="KW-0285">Flavoprotein</keyword>
<evidence type="ECO:0000313" key="5">
    <source>
        <dbReference type="Proteomes" id="UP001220478"/>
    </source>
</evidence>
<accession>A0ABY8C6C0</accession>
<dbReference type="PANTHER" id="PTHR48105">
    <property type="entry name" value="THIOREDOXIN REDUCTASE 1-RELATED-RELATED"/>
    <property type="match status" value="1"/>
</dbReference>
<dbReference type="SUPFAM" id="SSF51905">
    <property type="entry name" value="FAD/NAD(P)-binding domain"/>
    <property type="match status" value="2"/>
</dbReference>
<dbReference type="Pfam" id="PF07992">
    <property type="entry name" value="Pyr_redox_2"/>
    <property type="match status" value="1"/>
</dbReference>
<protein>
    <submittedName>
        <fullName evidence="4">FAD-dependent oxidoreductase</fullName>
    </submittedName>
</protein>
<name>A0ABY8C6C0_9FIRM</name>
<dbReference type="RefSeq" id="WP_315570209.1">
    <property type="nucleotide sequence ID" value="NZ_CP118866.1"/>
</dbReference>
<dbReference type="Proteomes" id="UP001220478">
    <property type="component" value="Chromosome"/>
</dbReference>
<evidence type="ECO:0000313" key="4">
    <source>
        <dbReference type="EMBL" id="WEG34982.1"/>
    </source>
</evidence>
<sequence length="305" mass="33291">MFDIIIVGGGPAGISAGIYAHTRGLKVLLLEQKSLGGLIAGVSVVTHYLGALPQENGRAFADRMALQAESYNLPVRYEQVKKTELAEHIKTVCTDKEEYRAKCVIIANGCHPLDLQIPGEKQLYGTYYGLNAVRDGQRFRKHRVFVVGGGDGAAKEALFLSTFVQEVVIVNLTAGLTCIDEFKQKIVQAPNITVWNNTSIQGIKGTNQLESITVWHRETGLSEEVEAQACGIFVYAGITPNSEIYPELHLQQGYINTDAKMQTELSGVFAAGDIRLKDVRQISTAVSDGTIAAINAQKYIQSENF</sequence>
<feature type="domain" description="FAD/NAD(P)-binding" evidence="3">
    <location>
        <begin position="2"/>
        <end position="289"/>
    </location>
</feature>
<dbReference type="InterPro" id="IPR023753">
    <property type="entry name" value="FAD/NAD-binding_dom"/>
</dbReference>
<keyword evidence="5" id="KW-1185">Reference proteome</keyword>
<evidence type="ECO:0000256" key="2">
    <source>
        <dbReference type="ARBA" id="ARBA00023002"/>
    </source>
</evidence>
<keyword evidence="2" id="KW-0560">Oxidoreductase</keyword>
<dbReference type="Gene3D" id="3.50.50.60">
    <property type="entry name" value="FAD/NAD(P)-binding domain"/>
    <property type="match status" value="2"/>
</dbReference>
<gene>
    <name evidence="4" type="ORF">PYS61_03275</name>
</gene>
<organism evidence="4 5">
    <name type="scientific">Amygdalobacter indicium</name>
    <dbReference type="NCBI Taxonomy" id="3029272"/>
    <lineage>
        <taxon>Bacteria</taxon>
        <taxon>Bacillati</taxon>
        <taxon>Bacillota</taxon>
        <taxon>Clostridia</taxon>
        <taxon>Eubacteriales</taxon>
        <taxon>Oscillospiraceae</taxon>
        <taxon>Amygdalobacter</taxon>
    </lineage>
</organism>
<evidence type="ECO:0000259" key="3">
    <source>
        <dbReference type="Pfam" id="PF07992"/>
    </source>
</evidence>
<dbReference type="PRINTS" id="PR00368">
    <property type="entry name" value="FADPNR"/>
</dbReference>
<dbReference type="PRINTS" id="PR00469">
    <property type="entry name" value="PNDRDTASEII"/>
</dbReference>
<dbReference type="InterPro" id="IPR050097">
    <property type="entry name" value="Ferredoxin-NADP_redctase_2"/>
</dbReference>
<reference evidence="4 5" key="1">
    <citation type="submission" date="2023-02" db="EMBL/GenBank/DDBJ databases">
        <title>Novel Oscillospiraceae bacterial genomes.</title>
        <authorList>
            <person name="Srinivasan S."/>
            <person name="Austin M.N."/>
            <person name="Fiedler T.L."/>
            <person name="Strenk S.M."/>
            <person name="Agnew K.J."/>
            <person name="Nagana Gowda G.A."/>
            <person name="Raftery D."/>
            <person name="Beamer M.A."/>
            <person name="Achilles S.L."/>
            <person name="Wiesenfeld H.C."/>
            <person name="Fredricks D.N."/>
            <person name="Hillier S.L."/>
        </authorList>
    </citation>
    <scope>NUCLEOTIDE SEQUENCE [LARGE SCALE GENOMIC DNA]</scope>
    <source>
        <strain evidence="4 5">CHIC02 1186E3-8</strain>
    </source>
</reference>
<proteinExistence type="predicted"/>
<dbReference type="EMBL" id="CP118868">
    <property type="protein sequence ID" value="WEG34982.1"/>
    <property type="molecule type" value="Genomic_DNA"/>
</dbReference>
<dbReference type="InterPro" id="IPR036188">
    <property type="entry name" value="FAD/NAD-bd_sf"/>
</dbReference>